<reference evidence="2 3" key="1">
    <citation type="journal article" date="2016" name="Nat. Commun.">
        <title>Extremotolerant tardigrade genome and improved radiotolerance of human cultured cells by tardigrade-unique protein.</title>
        <authorList>
            <person name="Hashimoto T."/>
            <person name="Horikawa D.D."/>
            <person name="Saito Y."/>
            <person name="Kuwahara H."/>
            <person name="Kozuka-Hata H."/>
            <person name="Shin-I T."/>
            <person name="Minakuchi Y."/>
            <person name="Ohishi K."/>
            <person name="Motoyama A."/>
            <person name="Aizu T."/>
            <person name="Enomoto A."/>
            <person name="Kondo K."/>
            <person name="Tanaka S."/>
            <person name="Hara Y."/>
            <person name="Koshikawa S."/>
            <person name="Sagara H."/>
            <person name="Miura T."/>
            <person name="Yokobori S."/>
            <person name="Miyagawa K."/>
            <person name="Suzuki Y."/>
            <person name="Kubo T."/>
            <person name="Oyama M."/>
            <person name="Kohara Y."/>
            <person name="Fujiyama A."/>
            <person name="Arakawa K."/>
            <person name="Katayama T."/>
            <person name="Toyoda A."/>
            <person name="Kunieda T."/>
        </authorList>
    </citation>
    <scope>NUCLEOTIDE SEQUENCE [LARGE SCALE GENOMIC DNA]</scope>
    <source>
        <strain evidence="2 3">YOKOZUNA-1</strain>
    </source>
</reference>
<organism evidence="2 3">
    <name type="scientific">Ramazzottius varieornatus</name>
    <name type="common">Water bear</name>
    <name type="synonym">Tardigrade</name>
    <dbReference type="NCBI Taxonomy" id="947166"/>
    <lineage>
        <taxon>Eukaryota</taxon>
        <taxon>Metazoa</taxon>
        <taxon>Ecdysozoa</taxon>
        <taxon>Tardigrada</taxon>
        <taxon>Eutardigrada</taxon>
        <taxon>Parachela</taxon>
        <taxon>Hypsibioidea</taxon>
        <taxon>Ramazzottiidae</taxon>
        <taxon>Ramazzottius</taxon>
    </lineage>
</organism>
<name>A0A1D1UPI2_RAMVA</name>
<evidence type="ECO:0000313" key="3">
    <source>
        <dbReference type="Proteomes" id="UP000186922"/>
    </source>
</evidence>
<accession>A0A1D1UPI2</accession>
<gene>
    <name evidence="2" type="primary">RvY_03847-1</name>
    <name evidence="2" type="synonym">RvY_03847.1</name>
    <name evidence="2" type="ORF">RvY_03847</name>
</gene>
<dbReference type="AlphaFoldDB" id="A0A1D1UPI2"/>
<dbReference type="EMBL" id="BDGG01000002">
    <property type="protein sequence ID" value="GAU91624.1"/>
    <property type="molecule type" value="Genomic_DNA"/>
</dbReference>
<evidence type="ECO:0000313" key="2">
    <source>
        <dbReference type="EMBL" id="GAU91624.1"/>
    </source>
</evidence>
<protein>
    <submittedName>
        <fullName evidence="2">Uncharacterized protein</fullName>
    </submittedName>
</protein>
<sequence length="104" mass="12125">MAYSTVKLHRDVQNHEDEPTVQYEDRTPLRKGEVPILEGKEHSYEAVDGQTEDKTELIGRNTQGMRVSTSTMCPISIPKPLRKLRVIHMVIKRKLSRRPMERKK</sequence>
<proteinExistence type="predicted"/>
<keyword evidence="3" id="KW-1185">Reference proteome</keyword>
<feature type="region of interest" description="Disordered" evidence="1">
    <location>
        <begin position="1"/>
        <end position="31"/>
    </location>
</feature>
<comment type="caution">
    <text evidence="2">The sequence shown here is derived from an EMBL/GenBank/DDBJ whole genome shotgun (WGS) entry which is preliminary data.</text>
</comment>
<dbReference type="Proteomes" id="UP000186922">
    <property type="component" value="Unassembled WGS sequence"/>
</dbReference>
<evidence type="ECO:0000256" key="1">
    <source>
        <dbReference type="SAM" id="MobiDB-lite"/>
    </source>
</evidence>
<feature type="compositionally biased region" description="Basic and acidic residues" evidence="1">
    <location>
        <begin position="8"/>
        <end position="31"/>
    </location>
</feature>